<dbReference type="RefSeq" id="WP_284099085.1">
    <property type="nucleotide sequence ID" value="NZ_JARRAF010000002.1"/>
</dbReference>
<sequence length="788" mass="82075">MRHGLSFFMKAVAASVVMALPAISFGYTSSKYVFPEVGGKFYKAVPETGKQQIFYTWVNPRSAPSEPRQVWQLLPVDNHIRFSILLPPGVSIATAYANSYFFTDQHFGVTTKNIPYCPRPSARPAAPPYCSEPGVESSSEYLYLNDLPIFRALNNFVYPTSGGTGVINDKARYVYLHLYNGFEQSFEFGQMDFSMVIDDPKMYMDWLRKRPWSSVYDGTPGQSNDGVDGSPPEGCTVNCGPTPFTFNPKPTATPGSEVISDSVTLAGQGGTWTISVGTNAQYSLNGGAFTSSGGQAKAGDTIRLKVTAPTGPGTSLTATVTIGTTTANFSVTSVAQTLTCSTLSGVAKSIYTGRTNQLLGDRLRLQEESGGSIKGQITGSLSSGVMFAANSSIGLRSDEGGVPKPTADISIGTSAKSQVAFTLPADTNDTLRGYLELGSDAAPITLDTTSATTVGEVSVTFAGGASCAPKLAQLKDATTYANVPSASLVSLAPGGAAVALPEISIAEADKGALDLTGNKTLAIKLPTGVTFDTSVVPTVQVLKAGALAGDVQVASQFGGNTDLKLTLGANWNSATDGPYTIVVKGLKAQADSNTTAADFKVMVGGSKQVGGTALTDADFGSNEGAKATKRDIKLGTIGAGVTPWIPPASVQVADPKQAQIKALKLTPASADKGKAGSLFVAATVGNQLFFLTSGSGWMLYTRLLECFASGGPGCDGAKIALQSQANLDTLTFDVLANPLDISGLKPLRIFAGYGMGSDSNNPMPVDGQGSAAFANMLRNQTYTTIYSQ</sequence>
<accession>A0ABT7DRV0</accession>
<keyword evidence="3" id="KW-1185">Reference proteome</keyword>
<evidence type="ECO:0000313" key="3">
    <source>
        <dbReference type="Proteomes" id="UP001172778"/>
    </source>
</evidence>
<evidence type="ECO:0000313" key="2">
    <source>
        <dbReference type="EMBL" id="MDK2122795.1"/>
    </source>
</evidence>
<evidence type="ECO:0000256" key="1">
    <source>
        <dbReference type="SAM" id="SignalP"/>
    </source>
</evidence>
<proteinExistence type="predicted"/>
<reference evidence="2" key="1">
    <citation type="submission" date="2023-03" db="EMBL/GenBank/DDBJ databases">
        <title>Chitinimonas shenzhenensis gen. nov., sp. nov., a novel member of family Burkholderiaceae isolated from activated sludge collected in Shen Zhen, China.</title>
        <authorList>
            <person name="Wang X."/>
        </authorList>
    </citation>
    <scope>NUCLEOTIDE SEQUENCE</scope>
    <source>
        <strain evidence="2">DQS-5</strain>
    </source>
</reference>
<dbReference type="Proteomes" id="UP001172778">
    <property type="component" value="Unassembled WGS sequence"/>
</dbReference>
<gene>
    <name evidence="2" type="ORF">PZA18_01890</name>
</gene>
<feature type="signal peptide" evidence="1">
    <location>
        <begin position="1"/>
        <end position="19"/>
    </location>
</feature>
<keyword evidence="1" id="KW-0732">Signal</keyword>
<dbReference type="EMBL" id="JARRAF010000002">
    <property type="protein sequence ID" value="MDK2122795.1"/>
    <property type="molecule type" value="Genomic_DNA"/>
</dbReference>
<comment type="caution">
    <text evidence="2">The sequence shown here is derived from an EMBL/GenBank/DDBJ whole genome shotgun (WGS) entry which is preliminary data.</text>
</comment>
<feature type="chain" id="PRO_5045841218" evidence="1">
    <location>
        <begin position="20"/>
        <end position="788"/>
    </location>
</feature>
<protein>
    <submittedName>
        <fullName evidence="2">Uncharacterized protein</fullName>
    </submittedName>
</protein>
<name>A0ABT7DRV0_9NEIS</name>
<organism evidence="2 3">
    <name type="scientific">Parachitinimonas caeni</name>
    <dbReference type="NCBI Taxonomy" id="3031301"/>
    <lineage>
        <taxon>Bacteria</taxon>
        <taxon>Pseudomonadati</taxon>
        <taxon>Pseudomonadota</taxon>
        <taxon>Betaproteobacteria</taxon>
        <taxon>Neisseriales</taxon>
        <taxon>Chitinibacteraceae</taxon>
        <taxon>Parachitinimonas</taxon>
    </lineage>
</organism>